<feature type="transmembrane region" description="Helical" evidence="8">
    <location>
        <begin position="181"/>
        <end position="200"/>
    </location>
</feature>
<proteinExistence type="predicted"/>
<feature type="transmembrane region" description="Helical" evidence="8">
    <location>
        <begin position="156"/>
        <end position="175"/>
    </location>
</feature>
<dbReference type="AlphaFoldDB" id="A0AA38Q0M3"/>
<keyword evidence="5 8" id="KW-1133">Transmembrane helix</keyword>
<evidence type="ECO:0000256" key="7">
    <source>
        <dbReference type="ARBA" id="ARBA00023136"/>
    </source>
</evidence>
<dbReference type="Pfam" id="PF25539">
    <property type="entry name" value="Bestrophin_2"/>
    <property type="match status" value="1"/>
</dbReference>
<evidence type="ECO:0000313" key="10">
    <source>
        <dbReference type="Proteomes" id="UP001163850"/>
    </source>
</evidence>
<organism evidence="9 10">
    <name type="scientific">Lentinula detonsa</name>
    <dbReference type="NCBI Taxonomy" id="2804962"/>
    <lineage>
        <taxon>Eukaryota</taxon>
        <taxon>Fungi</taxon>
        <taxon>Dikarya</taxon>
        <taxon>Basidiomycota</taxon>
        <taxon>Agaricomycotina</taxon>
        <taxon>Agaricomycetes</taxon>
        <taxon>Agaricomycetidae</taxon>
        <taxon>Agaricales</taxon>
        <taxon>Marasmiineae</taxon>
        <taxon>Omphalotaceae</taxon>
        <taxon>Lentinula</taxon>
    </lineage>
</organism>
<dbReference type="GO" id="GO:0005886">
    <property type="term" value="C:plasma membrane"/>
    <property type="evidence" value="ECO:0007669"/>
    <property type="project" value="UniProtKB-SubCell"/>
</dbReference>
<keyword evidence="7 8" id="KW-0472">Membrane</keyword>
<dbReference type="Proteomes" id="UP001163850">
    <property type="component" value="Unassembled WGS sequence"/>
</dbReference>
<accession>A0AA38Q0M3</accession>
<feature type="transmembrane region" description="Helical" evidence="8">
    <location>
        <begin position="123"/>
        <end position="144"/>
    </location>
</feature>
<evidence type="ECO:0000256" key="5">
    <source>
        <dbReference type="ARBA" id="ARBA00022989"/>
    </source>
</evidence>
<dbReference type="PANTHER" id="PTHR33281">
    <property type="entry name" value="UPF0187 PROTEIN YNEE"/>
    <property type="match status" value="1"/>
</dbReference>
<dbReference type="GO" id="GO:0005254">
    <property type="term" value="F:chloride channel activity"/>
    <property type="evidence" value="ECO:0007669"/>
    <property type="project" value="InterPro"/>
</dbReference>
<evidence type="ECO:0000256" key="6">
    <source>
        <dbReference type="ARBA" id="ARBA00023065"/>
    </source>
</evidence>
<comment type="subcellular location">
    <subcellularLocation>
        <location evidence="1">Cell membrane</location>
        <topology evidence="1">Multi-pass membrane protein</topology>
    </subcellularLocation>
</comment>
<name>A0AA38Q0M3_9AGAR</name>
<comment type="caution">
    <text evidence="9">The sequence shown here is derived from an EMBL/GenBank/DDBJ whole genome shotgun (WGS) entry which is preliminary data.</text>
</comment>
<keyword evidence="6" id="KW-0406">Ion transport</keyword>
<evidence type="ECO:0000256" key="8">
    <source>
        <dbReference type="SAM" id="Phobius"/>
    </source>
</evidence>
<evidence type="ECO:0000256" key="2">
    <source>
        <dbReference type="ARBA" id="ARBA00022448"/>
    </source>
</evidence>
<keyword evidence="3" id="KW-1003">Cell membrane</keyword>
<dbReference type="InterPro" id="IPR044669">
    <property type="entry name" value="YneE/VCCN1/2-like"/>
</dbReference>
<evidence type="ECO:0000256" key="3">
    <source>
        <dbReference type="ARBA" id="ARBA00022475"/>
    </source>
</evidence>
<evidence type="ECO:0000256" key="1">
    <source>
        <dbReference type="ARBA" id="ARBA00004651"/>
    </source>
</evidence>
<dbReference type="EMBL" id="MU801966">
    <property type="protein sequence ID" value="KAJ3985259.1"/>
    <property type="molecule type" value="Genomic_DNA"/>
</dbReference>
<evidence type="ECO:0000313" key="9">
    <source>
        <dbReference type="EMBL" id="KAJ3985259.1"/>
    </source>
</evidence>
<dbReference type="PANTHER" id="PTHR33281:SF19">
    <property type="entry name" value="VOLTAGE-DEPENDENT ANION CHANNEL-FORMING PROTEIN YNEE"/>
    <property type="match status" value="1"/>
</dbReference>
<keyword evidence="4 8" id="KW-0812">Transmembrane</keyword>
<protein>
    <submittedName>
        <fullName evidence="9">Uncharacterized protein</fullName>
    </submittedName>
</protein>
<keyword evidence="2" id="KW-0813">Transport</keyword>
<evidence type="ECO:0000256" key="4">
    <source>
        <dbReference type="ARBA" id="ARBA00022692"/>
    </source>
</evidence>
<sequence length="226" mass="25794">MYPIARQPVLPKNGQSVHGKGLDRNYSIFWCRSETSPSRRTRSIFDDFYASMFPALAILPAQSRQTMNLVLHIWFPSEATRPCPEDALGNEGDLDLDLDYNVDGAVRTIKDHRRPYLKLSLVIIWQVLYESMYFEVLSGFLMLARSVMEQNLTVPLPFRFCTTVWLFLIFLPFLLVATFGWHSITGALIASFIYLGFLAAGEEIEQPFGYDEDLDSSDISVSIFRG</sequence>
<reference evidence="9" key="1">
    <citation type="submission" date="2022-08" db="EMBL/GenBank/DDBJ databases">
        <authorList>
            <consortium name="DOE Joint Genome Institute"/>
            <person name="Min B."/>
            <person name="Riley R."/>
            <person name="Sierra-Patev S."/>
            <person name="Naranjo-Ortiz M."/>
            <person name="Looney B."/>
            <person name="Konkel Z."/>
            <person name="Slot J.C."/>
            <person name="Sakamoto Y."/>
            <person name="Steenwyk J.L."/>
            <person name="Rokas A."/>
            <person name="Carro J."/>
            <person name="Camarero S."/>
            <person name="Ferreira P."/>
            <person name="Molpeceres G."/>
            <person name="Ruiz-Duenas F.J."/>
            <person name="Serrano A."/>
            <person name="Henrissat B."/>
            <person name="Drula E."/>
            <person name="Hughes K.W."/>
            <person name="Mata J.L."/>
            <person name="Ishikawa N.K."/>
            <person name="Vargas-Isla R."/>
            <person name="Ushijima S."/>
            <person name="Smith C.A."/>
            <person name="Ahrendt S."/>
            <person name="Andreopoulos W."/>
            <person name="He G."/>
            <person name="Labutti K."/>
            <person name="Lipzen A."/>
            <person name="Ng V."/>
            <person name="Sandor L."/>
            <person name="Barry K."/>
            <person name="Martinez A.T."/>
            <person name="Xiao Y."/>
            <person name="Gibbons J.G."/>
            <person name="Terashima K."/>
            <person name="Hibbett D.S."/>
            <person name="Grigoriev I.V."/>
        </authorList>
    </citation>
    <scope>NUCLEOTIDE SEQUENCE</scope>
    <source>
        <strain evidence="9">TFB7829</strain>
    </source>
</reference>
<gene>
    <name evidence="9" type="ORF">F5890DRAFT_1473887</name>
</gene>